<dbReference type="GO" id="GO:0016602">
    <property type="term" value="C:CCAAT-binding factor complex"/>
    <property type="evidence" value="ECO:0007669"/>
    <property type="project" value="InterPro"/>
</dbReference>
<dbReference type="HOGENOM" id="CLU_080763_0_0_1"/>
<dbReference type="EMBL" id="LN736365">
    <property type="protein sequence ID" value="CEP62977.1"/>
    <property type="molecule type" value="Genomic_DNA"/>
</dbReference>
<dbReference type="AlphaFoldDB" id="A0A0C7N4V3"/>
<evidence type="ECO:0000313" key="9">
    <source>
        <dbReference type="EMBL" id="CEP62977.1"/>
    </source>
</evidence>
<protein>
    <recommendedName>
        <fullName evidence="7">Transcriptional activator HAP2</fullName>
    </recommendedName>
</protein>
<evidence type="ECO:0000256" key="2">
    <source>
        <dbReference type="ARBA" id="ARBA00023015"/>
    </source>
</evidence>
<organism evidence="9 10">
    <name type="scientific">Lachancea lanzarotensis</name>
    <dbReference type="NCBI Taxonomy" id="1245769"/>
    <lineage>
        <taxon>Eukaryota</taxon>
        <taxon>Fungi</taxon>
        <taxon>Dikarya</taxon>
        <taxon>Ascomycota</taxon>
        <taxon>Saccharomycotina</taxon>
        <taxon>Saccharomycetes</taxon>
        <taxon>Saccharomycetales</taxon>
        <taxon>Saccharomycetaceae</taxon>
        <taxon>Lachancea</taxon>
    </lineage>
</organism>
<evidence type="ECO:0000256" key="6">
    <source>
        <dbReference type="ARBA" id="ARBA00023242"/>
    </source>
</evidence>
<comment type="subcellular location">
    <subcellularLocation>
        <location evidence="1 7">Nucleus</location>
    </subcellularLocation>
</comment>
<keyword evidence="3 7" id="KW-0238">DNA-binding</keyword>
<sequence>MDLPQNYQQLDAGLAPYGDITTEEGGKDDRFANAAGRTQEVGKEYIEAVAEEQDPSNMYLYDRPQVDLEEESLDFRESQKGQKKRQETGNSAFAATHQLETRGNAQSSELASVTGKPVVIADVSSDQHSHPSIGSEHASIASHDVPDIDPVAGTTDGSAFNPPSSTEQPFYVNAKQYYRILKRRYARAKLEENLKISRERRPYLHESRHKHAMRRPRGQGGRFLTAAEIAELKQTDDPEPALNIKQQDPAANAVKKERFGSRPISAARIAPGNPAAMDETVHKDPTRH</sequence>
<feature type="region of interest" description="Disordered" evidence="8">
    <location>
        <begin position="234"/>
        <end position="288"/>
    </location>
</feature>
<proteinExistence type="inferred from homology"/>
<dbReference type="PANTHER" id="PTHR12632">
    <property type="entry name" value="TRANSCRIPTION FACTOR NF-Y ALPHA-RELATED"/>
    <property type="match status" value="1"/>
</dbReference>
<dbReference type="InterPro" id="IPR001289">
    <property type="entry name" value="NFYA"/>
</dbReference>
<keyword evidence="6 7" id="KW-0539">Nucleus</keyword>
<feature type="compositionally biased region" description="Basic and acidic residues" evidence="8">
    <location>
        <begin position="73"/>
        <end position="87"/>
    </location>
</feature>
<dbReference type="PRINTS" id="PR00616">
    <property type="entry name" value="CCAATSUBUNTB"/>
</dbReference>
<dbReference type="PROSITE" id="PS51152">
    <property type="entry name" value="NFYA_HAP2_2"/>
    <property type="match status" value="1"/>
</dbReference>
<dbReference type="STRING" id="1245769.A0A0C7N4V3"/>
<feature type="region of interest" description="Disordered" evidence="8">
    <location>
        <begin position="124"/>
        <end position="167"/>
    </location>
</feature>
<evidence type="ECO:0000256" key="4">
    <source>
        <dbReference type="ARBA" id="ARBA00023159"/>
    </source>
</evidence>
<dbReference type="Gene3D" id="6.10.250.2430">
    <property type="match status" value="1"/>
</dbReference>
<dbReference type="GO" id="GO:0003677">
    <property type="term" value="F:DNA binding"/>
    <property type="evidence" value="ECO:0007669"/>
    <property type="project" value="UniProtKB-KW"/>
</dbReference>
<dbReference type="GO" id="GO:0003700">
    <property type="term" value="F:DNA-binding transcription factor activity"/>
    <property type="evidence" value="ECO:0007669"/>
    <property type="project" value="UniProtKB-UniRule"/>
</dbReference>
<evidence type="ECO:0000313" key="10">
    <source>
        <dbReference type="Proteomes" id="UP000054304"/>
    </source>
</evidence>
<keyword evidence="4" id="KW-0010">Activator</keyword>
<gene>
    <name evidence="9" type="ORF">LALA0_S06e08218g</name>
</gene>
<keyword evidence="2 7" id="KW-0805">Transcription regulation</keyword>
<dbReference type="InterPro" id="IPR018362">
    <property type="entry name" value="CCAAT-binding_factor_CS"/>
</dbReference>
<evidence type="ECO:0000256" key="3">
    <source>
        <dbReference type="ARBA" id="ARBA00023125"/>
    </source>
</evidence>
<name>A0A0C7N4V3_9SACH</name>
<comment type="subunit">
    <text evidence="7">Heterotrimer.</text>
</comment>
<dbReference type="RefSeq" id="XP_022629199.1">
    <property type="nucleotide sequence ID" value="XM_022772058.1"/>
</dbReference>
<dbReference type="SMART" id="SM00521">
    <property type="entry name" value="CBF"/>
    <property type="match status" value="1"/>
</dbReference>
<feature type="compositionally biased region" description="Polar residues" evidence="8">
    <location>
        <begin position="155"/>
        <end position="167"/>
    </location>
</feature>
<keyword evidence="5 7" id="KW-0804">Transcription</keyword>
<reference evidence="9 10" key="1">
    <citation type="submission" date="2014-12" db="EMBL/GenBank/DDBJ databases">
        <authorList>
            <person name="Neuveglise Cecile"/>
        </authorList>
    </citation>
    <scope>NUCLEOTIDE SEQUENCE [LARGE SCALE GENOMIC DNA]</scope>
    <source>
        <strain evidence="9 10">CBS 12615</strain>
    </source>
</reference>
<dbReference type="PROSITE" id="PS00686">
    <property type="entry name" value="NFYA_HAP2_1"/>
    <property type="match status" value="1"/>
</dbReference>
<comment type="similarity">
    <text evidence="7">Belongs to the NFYA/HAP2 subunit family.</text>
</comment>
<evidence type="ECO:0000256" key="5">
    <source>
        <dbReference type="ARBA" id="ARBA00023163"/>
    </source>
</evidence>
<evidence type="ECO:0000256" key="8">
    <source>
        <dbReference type="SAM" id="MobiDB-lite"/>
    </source>
</evidence>
<feature type="compositionally biased region" description="Basic and acidic residues" evidence="8">
    <location>
        <begin position="279"/>
        <end position="288"/>
    </location>
</feature>
<accession>A0A0C7N4V3</accession>
<feature type="region of interest" description="Disordered" evidence="8">
    <location>
        <begin position="1"/>
        <end position="30"/>
    </location>
</feature>
<dbReference type="Proteomes" id="UP000054304">
    <property type="component" value="Unassembled WGS sequence"/>
</dbReference>
<evidence type="ECO:0000256" key="7">
    <source>
        <dbReference type="RuleBase" id="RU367155"/>
    </source>
</evidence>
<dbReference type="Pfam" id="PF02045">
    <property type="entry name" value="CBFB_NFYA"/>
    <property type="match status" value="1"/>
</dbReference>
<keyword evidence="10" id="KW-1185">Reference proteome</keyword>
<comment type="function">
    <text evidence="7">Component of the sequence-specific heterotrimeric transcription factor (NF-Y) which specifically recognizes a 5'-CCAAT-3' box motif found in the promoters of its target genes.</text>
</comment>
<feature type="region of interest" description="Disordered" evidence="8">
    <location>
        <begin position="53"/>
        <end position="91"/>
    </location>
</feature>
<dbReference type="GeneID" id="34686465"/>
<dbReference type="OrthoDB" id="1097733at2759"/>
<evidence type="ECO:0000256" key="1">
    <source>
        <dbReference type="ARBA" id="ARBA00004123"/>
    </source>
</evidence>